<keyword evidence="2" id="KW-1133">Transmembrane helix</keyword>
<keyword evidence="2" id="KW-0472">Membrane</keyword>
<dbReference type="AlphaFoldDB" id="A0A7S1XA29"/>
<proteinExistence type="predicted"/>
<feature type="region of interest" description="Disordered" evidence="1">
    <location>
        <begin position="1"/>
        <end position="38"/>
    </location>
</feature>
<gene>
    <name evidence="3" type="ORF">CCAE0312_LOCUS600</name>
</gene>
<organism evidence="3">
    <name type="scientific">Compsopogon caeruleus</name>
    <dbReference type="NCBI Taxonomy" id="31354"/>
    <lineage>
        <taxon>Eukaryota</taxon>
        <taxon>Rhodophyta</taxon>
        <taxon>Compsopogonophyceae</taxon>
        <taxon>Compsopogonales</taxon>
        <taxon>Compsopogonaceae</taxon>
        <taxon>Compsopogon</taxon>
    </lineage>
</organism>
<evidence type="ECO:0000256" key="1">
    <source>
        <dbReference type="SAM" id="MobiDB-lite"/>
    </source>
</evidence>
<feature type="compositionally biased region" description="Low complexity" evidence="1">
    <location>
        <begin position="7"/>
        <end position="19"/>
    </location>
</feature>
<reference evidence="3" key="1">
    <citation type="submission" date="2021-01" db="EMBL/GenBank/DDBJ databases">
        <authorList>
            <person name="Corre E."/>
            <person name="Pelletier E."/>
            <person name="Niang G."/>
            <person name="Scheremetjew M."/>
            <person name="Finn R."/>
            <person name="Kale V."/>
            <person name="Holt S."/>
            <person name="Cochrane G."/>
            <person name="Meng A."/>
            <person name="Brown T."/>
            <person name="Cohen L."/>
        </authorList>
    </citation>
    <scope>NUCLEOTIDE SEQUENCE</scope>
    <source>
        <strain evidence="3">SAG 36.94</strain>
    </source>
</reference>
<keyword evidence="2" id="KW-0812">Transmembrane</keyword>
<evidence type="ECO:0000256" key="2">
    <source>
        <dbReference type="SAM" id="Phobius"/>
    </source>
</evidence>
<dbReference type="EMBL" id="HBGH01001242">
    <property type="protein sequence ID" value="CAD9222748.1"/>
    <property type="molecule type" value="Transcribed_RNA"/>
</dbReference>
<name>A0A7S1XA29_9RHOD</name>
<feature type="transmembrane region" description="Helical" evidence="2">
    <location>
        <begin position="187"/>
        <end position="210"/>
    </location>
</feature>
<feature type="transmembrane region" description="Helical" evidence="2">
    <location>
        <begin position="149"/>
        <end position="167"/>
    </location>
</feature>
<sequence>MKGLVDESSSSEEVFVSFEGGEETEAGQVMSSDVDESDHRPLDFDDFVFGRGSLESTQHDGARRSSSLLDHLLKDAVDRFTRRAMEIGKTGDEETAQRRMEVAAREFDLRAREVADIFEADRKRSRRRSLVNAREGFERREKEASARSLFGYQTFGMISVNFSAIMVNATLLRMMLDNEGARFRTLLLSLLTVSLTLESTIAAMLLVLFFMKRKETNYSRELTSLDKSLVLSTHDPAISPKRFIQQTRRFDFLHSFSERDFIMTYYIAVLVSLSLTVNVFIVAFS</sequence>
<evidence type="ECO:0000313" key="3">
    <source>
        <dbReference type="EMBL" id="CAD9222748.1"/>
    </source>
</evidence>
<accession>A0A7S1XA29</accession>
<evidence type="ECO:0008006" key="4">
    <source>
        <dbReference type="Google" id="ProtNLM"/>
    </source>
</evidence>
<feature type="transmembrane region" description="Helical" evidence="2">
    <location>
        <begin position="263"/>
        <end position="284"/>
    </location>
</feature>
<protein>
    <recommendedName>
        <fullName evidence="4">Transmembrane protein</fullName>
    </recommendedName>
</protein>